<evidence type="ECO:0000313" key="1">
    <source>
        <dbReference type="EMBL" id="TKK76149.1"/>
    </source>
</evidence>
<keyword evidence="2" id="KW-1185">Reference proteome</keyword>
<reference evidence="1 2" key="1">
    <citation type="submission" date="2019-04" db="EMBL/GenBank/DDBJ databases">
        <title>Kribbella sp. NEAU-THZ 27 nov., a novel actinomycete isolated from soil.</title>
        <authorList>
            <person name="Duan L."/>
        </authorList>
    </citation>
    <scope>NUCLEOTIDE SEQUENCE [LARGE SCALE GENOMIC DNA]</scope>
    <source>
        <strain evidence="2">NEAU-THZ27</strain>
    </source>
</reference>
<proteinExistence type="predicted"/>
<comment type="caution">
    <text evidence="1">The sequence shown here is derived from an EMBL/GenBank/DDBJ whole genome shotgun (WGS) entry which is preliminary data.</text>
</comment>
<dbReference type="InterPro" id="IPR013324">
    <property type="entry name" value="RNA_pol_sigma_r3/r4-like"/>
</dbReference>
<dbReference type="Gene3D" id="1.20.140.160">
    <property type="match status" value="1"/>
</dbReference>
<gene>
    <name evidence="1" type="ORF">FDA38_27425</name>
</gene>
<accession>A0A4U3LLY1</accession>
<protein>
    <submittedName>
        <fullName evidence="1">Uncharacterized protein</fullName>
    </submittedName>
</protein>
<organism evidence="1 2">
    <name type="scientific">Kribbella jiaozuonensis</name>
    <dbReference type="NCBI Taxonomy" id="2575441"/>
    <lineage>
        <taxon>Bacteria</taxon>
        <taxon>Bacillati</taxon>
        <taxon>Actinomycetota</taxon>
        <taxon>Actinomycetes</taxon>
        <taxon>Propionibacteriales</taxon>
        <taxon>Kribbellaceae</taxon>
        <taxon>Kribbella</taxon>
    </lineage>
</organism>
<dbReference type="SUPFAM" id="SSF88659">
    <property type="entry name" value="Sigma3 and sigma4 domains of RNA polymerase sigma factors"/>
    <property type="match status" value="1"/>
</dbReference>
<dbReference type="AlphaFoldDB" id="A0A4U3LLY1"/>
<sequence length="122" mass="13298">MVVEVVARACADPTRTVAVPTGSLRRELARQTYLYCSRDRPETDRPQPGSALERMARLNETARQQRAAIALVQCGDHSVDDVAELLGLSFPAVAALLTSGLRDLEAADPRPADDSLERRGRV</sequence>
<dbReference type="RefSeq" id="WP_233714962.1">
    <property type="nucleotide sequence ID" value="NZ_SZPZ01000004.1"/>
</dbReference>
<dbReference type="Proteomes" id="UP000305836">
    <property type="component" value="Unassembled WGS sequence"/>
</dbReference>
<dbReference type="EMBL" id="SZPZ01000004">
    <property type="protein sequence ID" value="TKK76149.1"/>
    <property type="molecule type" value="Genomic_DNA"/>
</dbReference>
<name>A0A4U3LLY1_9ACTN</name>
<evidence type="ECO:0000313" key="2">
    <source>
        <dbReference type="Proteomes" id="UP000305836"/>
    </source>
</evidence>